<dbReference type="Gene3D" id="2.160.10.10">
    <property type="entry name" value="Hexapeptide repeat proteins"/>
    <property type="match status" value="1"/>
</dbReference>
<dbReference type="EC" id="2.3.1.-" evidence="8"/>
<dbReference type="AlphaFoldDB" id="A0A5C6BZ12"/>
<evidence type="ECO:0000313" key="9">
    <source>
        <dbReference type="Proteomes" id="UP000319908"/>
    </source>
</evidence>
<organism evidence="8 9">
    <name type="scientific">Allorhodopirellula heiligendammensis</name>
    <dbReference type="NCBI Taxonomy" id="2714739"/>
    <lineage>
        <taxon>Bacteria</taxon>
        <taxon>Pseudomonadati</taxon>
        <taxon>Planctomycetota</taxon>
        <taxon>Planctomycetia</taxon>
        <taxon>Pirellulales</taxon>
        <taxon>Pirellulaceae</taxon>
        <taxon>Allorhodopirellula</taxon>
    </lineage>
</organism>
<dbReference type="InterPro" id="IPR050179">
    <property type="entry name" value="Trans_hexapeptide_repeat"/>
</dbReference>
<gene>
    <name evidence="8" type="primary">epsM_2</name>
    <name evidence="8" type="ORF">Poly21_37310</name>
</gene>
<protein>
    <submittedName>
        <fullName evidence="8">Acetyltransferase EpsM</fullName>
        <ecNumber evidence="8">2.3.1.-</ecNumber>
    </submittedName>
</protein>
<dbReference type="InterPro" id="IPR011004">
    <property type="entry name" value="Trimer_LpxA-like_sf"/>
</dbReference>
<evidence type="ECO:0000259" key="7">
    <source>
        <dbReference type="Pfam" id="PF17836"/>
    </source>
</evidence>
<evidence type="ECO:0000256" key="3">
    <source>
        <dbReference type="ARBA" id="ARBA00022737"/>
    </source>
</evidence>
<dbReference type="CDD" id="cd03360">
    <property type="entry name" value="LbH_AT_putative"/>
    <property type="match status" value="1"/>
</dbReference>
<comment type="caution">
    <text evidence="8">The sequence shown here is derived from an EMBL/GenBank/DDBJ whole genome shotgun (WGS) entry which is preliminary data.</text>
</comment>
<dbReference type="Gene3D" id="3.40.50.20">
    <property type="match status" value="1"/>
</dbReference>
<evidence type="ECO:0000313" key="8">
    <source>
        <dbReference type="EMBL" id="TWU16526.1"/>
    </source>
</evidence>
<keyword evidence="3" id="KW-0677">Repeat</keyword>
<evidence type="ECO:0000256" key="1">
    <source>
        <dbReference type="ARBA" id="ARBA00007274"/>
    </source>
</evidence>
<name>A0A5C6BZ12_9BACT</name>
<comment type="similarity">
    <text evidence="1">Belongs to the transferase hexapeptide repeat family.</text>
</comment>
<feature type="binding site" evidence="6">
    <location>
        <position position="90"/>
    </location>
    <ligand>
        <name>substrate</name>
    </ligand>
</feature>
<proteinExistence type="inferred from homology"/>
<dbReference type="RefSeq" id="WP_302119375.1">
    <property type="nucleotide sequence ID" value="NZ_SJPU01000002.1"/>
</dbReference>
<feature type="active site" description="Proton acceptor" evidence="5">
    <location>
        <position position="159"/>
    </location>
</feature>
<dbReference type="EMBL" id="SJPU01000002">
    <property type="protein sequence ID" value="TWU16526.1"/>
    <property type="molecule type" value="Genomic_DNA"/>
</dbReference>
<dbReference type="InterPro" id="IPR041561">
    <property type="entry name" value="PglD_N"/>
</dbReference>
<dbReference type="NCBIfam" id="TIGR03570">
    <property type="entry name" value="NeuD_NnaD"/>
    <property type="match status" value="1"/>
</dbReference>
<dbReference type="SUPFAM" id="SSF51161">
    <property type="entry name" value="Trimeric LpxA-like enzymes"/>
    <property type="match status" value="1"/>
</dbReference>
<dbReference type="InterPro" id="IPR018357">
    <property type="entry name" value="Hexapep_transf_CS"/>
</dbReference>
<dbReference type="Pfam" id="PF00132">
    <property type="entry name" value="Hexapep"/>
    <property type="match status" value="1"/>
</dbReference>
<feature type="site" description="Increases basicity of active site His" evidence="5">
    <location>
        <position position="160"/>
    </location>
</feature>
<dbReference type="InterPro" id="IPR001451">
    <property type="entry name" value="Hexapep"/>
</dbReference>
<dbReference type="PROSITE" id="PS00101">
    <property type="entry name" value="HEXAPEP_TRANSFERASES"/>
    <property type="match status" value="1"/>
</dbReference>
<keyword evidence="2 8" id="KW-0808">Transferase</keyword>
<evidence type="ECO:0000256" key="6">
    <source>
        <dbReference type="PIRSR" id="PIRSR620019-2"/>
    </source>
</evidence>
<dbReference type="Proteomes" id="UP000319908">
    <property type="component" value="Unassembled WGS sequence"/>
</dbReference>
<evidence type="ECO:0000256" key="5">
    <source>
        <dbReference type="PIRSR" id="PIRSR620019-1"/>
    </source>
</evidence>
<dbReference type="Pfam" id="PF17836">
    <property type="entry name" value="PglD_N"/>
    <property type="match status" value="1"/>
</dbReference>
<sequence length="239" mass="25044">MTIQHSDQYAANAVGDSLCPAIIWGARGHAKVLHEFLGQIGFRVESFFDNDDISPSPVPNIPVHRGIEGFGRWSEQNPSRKQLAGFIAIGGPHGRARLEILDLLQQRGVCFPPAIHPRAFSASNSRLGFGCQILAMAAVCADVQMGNACIINTGASVDHECELGNGVHVGPHGTIAGCVKIDDCAFIGAGAVILPRLHVGQDSIVGAGSVVTKNVPSGVVVCGNPAKVINTVATKRDKT</sequence>
<evidence type="ECO:0000256" key="4">
    <source>
        <dbReference type="ARBA" id="ARBA00023315"/>
    </source>
</evidence>
<feature type="domain" description="PglD N-terminal" evidence="7">
    <location>
        <begin position="22"/>
        <end position="97"/>
    </location>
</feature>
<accession>A0A5C6BZ12</accession>
<dbReference type="GO" id="GO:0016746">
    <property type="term" value="F:acyltransferase activity"/>
    <property type="evidence" value="ECO:0007669"/>
    <property type="project" value="UniProtKB-KW"/>
</dbReference>
<evidence type="ECO:0000256" key="2">
    <source>
        <dbReference type="ARBA" id="ARBA00022679"/>
    </source>
</evidence>
<dbReference type="PANTHER" id="PTHR43300">
    <property type="entry name" value="ACETYLTRANSFERASE"/>
    <property type="match status" value="1"/>
</dbReference>
<reference evidence="8 9" key="1">
    <citation type="journal article" date="2020" name="Antonie Van Leeuwenhoek">
        <title>Rhodopirellula heiligendammensis sp. nov., Rhodopirellula pilleata sp. nov., and Rhodopirellula solitaria sp. nov. isolated from natural or artificial marine surfaces in Northern Germany and California, USA, and emended description of the genus Rhodopirellula.</title>
        <authorList>
            <person name="Kallscheuer N."/>
            <person name="Wiegand S."/>
            <person name="Jogler M."/>
            <person name="Boedeker C."/>
            <person name="Peeters S.H."/>
            <person name="Rast P."/>
            <person name="Heuer A."/>
            <person name="Jetten M.S.M."/>
            <person name="Rohde M."/>
            <person name="Jogler C."/>
        </authorList>
    </citation>
    <scope>NUCLEOTIDE SEQUENCE [LARGE SCALE GENOMIC DNA]</scope>
    <source>
        <strain evidence="8 9">Poly21</strain>
    </source>
</reference>
<keyword evidence="4 8" id="KW-0012">Acyltransferase</keyword>
<dbReference type="PANTHER" id="PTHR43300:SF7">
    <property type="entry name" value="UDP-N-ACETYLBACILLOSAMINE N-ACETYLTRANSFERASE"/>
    <property type="match status" value="1"/>
</dbReference>
<dbReference type="InterPro" id="IPR020019">
    <property type="entry name" value="AcTrfase_PglD-like"/>
</dbReference>
<keyword evidence="9" id="KW-1185">Reference proteome</keyword>
<feature type="binding site" evidence="6">
    <location>
        <position position="168"/>
    </location>
    <ligand>
        <name>acetyl-CoA</name>
        <dbReference type="ChEBI" id="CHEBI:57288"/>
    </ligand>
</feature>